<accession>A0A8S5L9R9</accession>
<evidence type="ECO:0000313" key="1">
    <source>
        <dbReference type="EMBL" id="DAD66625.1"/>
    </source>
</evidence>
<organism evidence="1">
    <name type="scientific">Myoviridae sp. ctPuP5</name>
    <dbReference type="NCBI Taxonomy" id="2823543"/>
    <lineage>
        <taxon>Viruses</taxon>
        <taxon>Duplodnaviria</taxon>
        <taxon>Heunggongvirae</taxon>
        <taxon>Uroviricota</taxon>
        <taxon>Caudoviricetes</taxon>
    </lineage>
</organism>
<reference evidence="1" key="1">
    <citation type="journal article" date="2021" name="Proc. Natl. Acad. Sci. U.S.A.">
        <title>A Catalog of Tens of Thousands of Viruses from Human Metagenomes Reveals Hidden Associations with Chronic Diseases.</title>
        <authorList>
            <person name="Tisza M.J."/>
            <person name="Buck C.B."/>
        </authorList>
    </citation>
    <scope>NUCLEOTIDE SEQUENCE</scope>
    <source>
        <strain evidence="1">CtPuP5</strain>
    </source>
</reference>
<dbReference type="EMBL" id="BK014662">
    <property type="protein sequence ID" value="DAD66625.1"/>
    <property type="molecule type" value="Genomic_DNA"/>
</dbReference>
<sequence length="35" mass="4302">MFTFHNIICFNCLCKCSAYFRNYQILSDFLIFFHT</sequence>
<name>A0A8S5L9R9_9CAUD</name>
<proteinExistence type="predicted"/>
<protein>
    <submittedName>
        <fullName evidence="1">Uncharacterized protein</fullName>
    </submittedName>
</protein>